<keyword evidence="1" id="KW-0812">Transmembrane</keyword>
<dbReference type="PANTHER" id="PTHR33121">
    <property type="entry name" value="CYCLIC DI-GMP PHOSPHODIESTERASE PDEF"/>
    <property type="match status" value="1"/>
</dbReference>
<keyword evidence="5" id="KW-1185">Reference proteome</keyword>
<feature type="domain" description="EAL" evidence="2">
    <location>
        <begin position="217"/>
        <end position="469"/>
    </location>
</feature>
<organism evidence="4 5">
    <name type="scientific">Angustibacter luteus</name>
    <dbReference type="NCBI Taxonomy" id="658456"/>
    <lineage>
        <taxon>Bacteria</taxon>
        <taxon>Bacillati</taxon>
        <taxon>Actinomycetota</taxon>
        <taxon>Actinomycetes</taxon>
        <taxon>Kineosporiales</taxon>
        <taxon>Kineosporiaceae</taxon>
    </lineage>
</organism>
<dbReference type="InterPro" id="IPR029787">
    <property type="entry name" value="Nucleotide_cyclase"/>
</dbReference>
<dbReference type="Gene3D" id="3.30.70.270">
    <property type="match status" value="1"/>
</dbReference>
<evidence type="ECO:0000259" key="2">
    <source>
        <dbReference type="PROSITE" id="PS50883"/>
    </source>
</evidence>
<protein>
    <submittedName>
        <fullName evidence="4">Bifunctional diguanylate cyclase/phosphodiesterase</fullName>
    </submittedName>
</protein>
<dbReference type="InterPro" id="IPR043128">
    <property type="entry name" value="Rev_trsase/Diguanyl_cyclase"/>
</dbReference>
<dbReference type="PANTHER" id="PTHR33121:SF70">
    <property type="entry name" value="SIGNALING PROTEIN YKOW"/>
    <property type="match status" value="1"/>
</dbReference>
<keyword evidence="1" id="KW-1133">Transmembrane helix</keyword>
<dbReference type="EMBL" id="JBHSRD010000008">
    <property type="protein sequence ID" value="MFC6009238.1"/>
    <property type="molecule type" value="Genomic_DNA"/>
</dbReference>
<sequence>MGGLALVVTVIFAVIAVASAVVLAVMLVARDRERERVARRDPLTQLGNRRMLTEAADRLLGDLSDLDAVDGNGSHGPALLLVDLDGFKDVNDTLGHIAGDEVLVEVAQQLVASAGSDALVTRLGGDEFAVLIRGPINVSGASVRAKRILGALTLSEFQARGVSIDIRASIGVTVAPQDGRTLSDLLQHADIAMYQAKRERAGVATYDPAFDDHSTDRLETLAHLREAMLEDQLHVRYQPVIRADDHTLTGFEALLRWQHPERGLLLPAEFIPIAERTSLIHALTRWVLLTAVRDATRWRQEGLQATVAVNISPMSLEFGLLGIVEEVLALHRWPAELLVLEITESAVTDNPDTARAVVGSLRDRGIQVSVDDFGAGFTSLSQLRGLPVHQLKIDRQFITQLERSPSDDAVVTSIIELGHRLGLSIVAEGVETEATAARLVELECDDLQGFWFARPMIASEVLGWASEHAASRTTSAVAAAAASAAAATAAVSGPVD</sequence>
<keyword evidence="1" id="KW-0472">Membrane</keyword>
<dbReference type="InterPro" id="IPR050706">
    <property type="entry name" value="Cyclic-di-GMP_PDE-like"/>
</dbReference>
<dbReference type="NCBIfam" id="TIGR00254">
    <property type="entry name" value="GGDEF"/>
    <property type="match status" value="1"/>
</dbReference>
<dbReference type="InterPro" id="IPR000160">
    <property type="entry name" value="GGDEF_dom"/>
</dbReference>
<reference evidence="5" key="1">
    <citation type="journal article" date="2019" name="Int. J. Syst. Evol. Microbiol.">
        <title>The Global Catalogue of Microorganisms (GCM) 10K type strain sequencing project: providing services to taxonomists for standard genome sequencing and annotation.</title>
        <authorList>
            <consortium name="The Broad Institute Genomics Platform"/>
            <consortium name="The Broad Institute Genome Sequencing Center for Infectious Disease"/>
            <person name="Wu L."/>
            <person name="Ma J."/>
        </authorList>
    </citation>
    <scope>NUCLEOTIDE SEQUENCE [LARGE SCALE GENOMIC DNA]</scope>
    <source>
        <strain evidence="5">KACC 14249</strain>
    </source>
</reference>
<dbReference type="SUPFAM" id="SSF141868">
    <property type="entry name" value="EAL domain-like"/>
    <property type="match status" value="1"/>
</dbReference>
<dbReference type="Gene3D" id="3.20.20.450">
    <property type="entry name" value="EAL domain"/>
    <property type="match status" value="1"/>
</dbReference>
<feature type="domain" description="GGDEF" evidence="3">
    <location>
        <begin position="75"/>
        <end position="208"/>
    </location>
</feature>
<accession>A0ABW1JKK2</accession>
<dbReference type="Proteomes" id="UP001596189">
    <property type="component" value="Unassembled WGS sequence"/>
</dbReference>
<dbReference type="SUPFAM" id="SSF55073">
    <property type="entry name" value="Nucleotide cyclase"/>
    <property type="match status" value="1"/>
</dbReference>
<proteinExistence type="predicted"/>
<comment type="caution">
    <text evidence="4">The sequence shown here is derived from an EMBL/GenBank/DDBJ whole genome shotgun (WGS) entry which is preliminary data.</text>
</comment>
<evidence type="ECO:0000259" key="3">
    <source>
        <dbReference type="PROSITE" id="PS50887"/>
    </source>
</evidence>
<evidence type="ECO:0000313" key="4">
    <source>
        <dbReference type="EMBL" id="MFC6009238.1"/>
    </source>
</evidence>
<dbReference type="InterPro" id="IPR001633">
    <property type="entry name" value="EAL_dom"/>
</dbReference>
<evidence type="ECO:0000256" key="1">
    <source>
        <dbReference type="SAM" id="Phobius"/>
    </source>
</evidence>
<feature type="transmembrane region" description="Helical" evidence="1">
    <location>
        <begin position="6"/>
        <end position="29"/>
    </location>
</feature>
<dbReference type="Pfam" id="PF00563">
    <property type="entry name" value="EAL"/>
    <property type="match status" value="1"/>
</dbReference>
<dbReference type="PROSITE" id="PS50887">
    <property type="entry name" value="GGDEF"/>
    <property type="match status" value="1"/>
</dbReference>
<dbReference type="RefSeq" id="WP_345717759.1">
    <property type="nucleotide sequence ID" value="NZ_BAABFP010000007.1"/>
</dbReference>
<dbReference type="SMART" id="SM00052">
    <property type="entry name" value="EAL"/>
    <property type="match status" value="1"/>
</dbReference>
<gene>
    <name evidence="4" type="ORF">ACFQDO_19075</name>
</gene>
<evidence type="ECO:0000313" key="5">
    <source>
        <dbReference type="Proteomes" id="UP001596189"/>
    </source>
</evidence>
<dbReference type="Pfam" id="PF00990">
    <property type="entry name" value="GGDEF"/>
    <property type="match status" value="1"/>
</dbReference>
<dbReference type="SMART" id="SM00267">
    <property type="entry name" value="GGDEF"/>
    <property type="match status" value="1"/>
</dbReference>
<dbReference type="InterPro" id="IPR035919">
    <property type="entry name" value="EAL_sf"/>
</dbReference>
<name>A0ABW1JKK2_9ACTN</name>
<dbReference type="PROSITE" id="PS50883">
    <property type="entry name" value="EAL"/>
    <property type="match status" value="1"/>
</dbReference>
<dbReference type="CDD" id="cd01949">
    <property type="entry name" value="GGDEF"/>
    <property type="match status" value="1"/>
</dbReference>
<dbReference type="CDD" id="cd01948">
    <property type="entry name" value="EAL"/>
    <property type="match status" value="1"/>
</dbReference>